<gene>
    <name evidence="2" type="ORF">ACERK3_09365</name>
</gene>
<sequence length="399" mass="43904">MGWTDLPVDYGYDVARPDFLNQFVEAINERRALRRTDLLAPFEEGDRLSATRIAQLQNACVLMVNESAWWDWDAYPNPMALDQTPIDELSESDVRLTLTRVRELAELPPEGFTRKRPKLVGPGDSGAIGDRAYGTSSLRNGLPPRTKFEYDGGWVVSDDQWSAVDIVTEHGIAQVGDYLGPWLFNEMQVFLQQIKWIRPDTIPDFAPFWTVSSEKLRNEQSVTGGGSSTDLSALLADAKSEWGSASPVSIGSLSGSEQIRLELGRNRNSQWVATAASASFLCDAESNPSSPIHELRCHAFFLMQVRGLPSATYVNFDATPLGLGSGYEHTYWFQDLGEGGFDDISLDVDGHTLPADPVIPDASSNDRSRSGCVIAAGFGGSVRNAFVMQFDVEGGFEYL</sequence>
<evidence type="ECO:0000313" key="2">
    <source>
        <dbReference type="EMBL" id="MFA9478503.1"/>
    </source>
</evidence>
<dbReference type="RefSeq" id="WP_425345429.1">
    <property type="nucleotide sequence ID" value="NZ_JBGUBD010000005.1"/>
</dbReference>
<evidence type="ECO:0000256" key="1">
    <source>
        <dbReference type="SAM" id="MobiDB-lite"/>
    </source>
</evidence>
<name>A0ABV4U6C6_9BACT</name>
<comment type="caution">
    <text evidence="2">The sequence shown here is derived from an EMBL/GenBank/DDBJ whole genome shotgun (WGS) entry which is preliminary data.</text>
</comment>
<keyword evidence="3" id="KW-1185">Reference proteome</keyword>
<reference evidence="2 3" key="1">
    <citation type="submission" date="2024-08" db="EMBL/GenBank/DDBJ databases">
        <title>Whole-genome sequencing of halo(alkali)philic microorganisms from hypersaline lakes.</title>
        <authorList>
            <person name="Sorokin D.Y."/>
            <person name="Merkel A.Y."/>
            <person name="Messina E."/>
            <person name="Yakimov M."/>
        </authorList>
    </citation>
    <scope>NUCLEOTIDE SEQUENCE [LARGE SCALE GENOMIC DNA]</scope>
    <source>
        <strain evidence="2 3">AB-hyl4</strain>
    </source>
</reference>
<evidence type="ECO:0000313" key="3">
    <source>
        <dbReference type="Proteomes" id="UP001575105"/>
    </source>
</evidence>
<proteinExistence type="predicted"/>
<feature type="region of interest" description="Disordered" evidence="1">
    <location>
        <begin position="113"/>
        <end position="132"/>
    </location>
</feature>
<dbReference type="EMBL" id="JBGUBD010000005">
    <property type="protein sequence ID" value="MFA9478503.1"/>
    <property type="molecule type" value="Genomic_DNA"/>
</dbReference>
<protein>
    <submittedName>
        <fullName evidence="2">Uncharacterized protein</fullName>
    </submittedName>
</protein>
<dbReference type="Proteomes" id="UP001575105">
    <property type="component" value="Unassembled WGS sequence"/>
</dbReference>
<organism evidence="2 3">
    <name type="scientific">Natronomicrosphaera hydrolytica</name>
    <dbReference type="NCBI Taxonomy" id="3242702"/>
    <lineage>
        <taxon>Bacteria</taxon>
        <taxon>Pseudomonadati</taxon>
        <taxon>Planctomycetota</taxon>
        <taxon>Phycisphaerae</taxon>
        <taxon>Phycisphaerales</taxon>
        <taxon>Phycisphaeraceae</taxon>
        <taxon>Natronomicrosphaera</taxon>
    </lineage>
</organism>
<accession>A0ABV4U6C6</accession>